<name>A0AAN8X124_HALRR</name>
<dbReference type="Proteomes" id="UP001381693">
    <property type="component" value="Unassembled WGS sequence"/>
</dbReference>
<gene>
    <name evidence="1" type="ORF">SK128_014458</name>
</gene>
<feature type="non-terminal residue" evidence="1">
    <location>
        <position position="66"/>
    </location>
</feature>
<proteinExistence type="predicted"/>
<dbReference type="EMBL" id="JAXCGZ010010235">
    <property type="protein sequence ID" value="KAK7075702.1"/>
    <property type="molecule type" value="Genomic_DNA"/>
</dbReference>
<sequence>MLWDSLQVPHHDRLASSFSEADVVTEPTADEVLWCPLLQTIVEASSTTFSMMEAIIHVWFNCVPAL</sequence>
<dbReference type="AlphaFoldDB" id="A0AAN8X124"/>
<protein>
    <submittedName>
        <fullName evidence="1">Uncharacterized protein</fullName>
    </submittedName>
</protein>
<evidence type="ECO:0000313" key="2">
    <source>
        <dbReference type="Proteomes" id="UP001381693"/>
    </source>
</evidence>
<organism evidence="1 2">
    <name type="scientific">Halocaridina rubra</name>
    <name type="common">Hawaiian red shrimp</name>
    <dbReference type="NCBI Taxonomy" id="373956"/>
    <lineage>
        <taxon>Eukaryota</taxon>
        <taxon>Metazoa</taxon>
        <taxon>Ecdysozoa</taxon>
        <taxon>Arthropoda</taxon>
        <taxon>Crustacea</taxon>
        <taxon>Multicrustacea</taxon>
        <taxon>Malacostraca</taxon>
        <taxon>Eumalacostraca</taxon>
        <taxon>Eucarida</taxon>
        <taxon>Decapoda</taxon>
        <taxon>Pleocyemata</taxon>
        <taxon>Caridea</taxon>
        <taxon>Atyoidea</taxon>
        <taxon>Atyidae</taxon>
        <taxon>Halocaridina</taxon>
    </lineage>
</organism>
<keyword evidence="2" id="KW-1185">Reference proteome</keyword>
<evidence type="ECO:0000313" key="1">
    <source>
        <dbReference type="EMBL" id="KAK7075702.1"/>
    </source>
</evidence>
<comment type="caution">
    <text evidence="1">The sequence shown here is derived from an EMBL/GenBank/DDBJ whole genome shotgun (WGS) entry which is preliminary data.</text>
</comment>
<reference evidence="1 2" key="1">
    <citation type="submission" date="2023-11" db="EMBL/GenBank/DDBJ databases">
        <title>Halocaridina rubra genome assembly.</title>
        <authorList>
            <person name="Smith C."/>
        </authorList>
    </citation>
    <scope>NUCLEOTIDE SEQUENCE [LARGE SCALE GENOMIC DNA]</scope>
    <source>
        <strain evidence="1">EP-1</strain>
        <tissue evidence="1">Whole</tissue>
    </source>
</reference>
<accession>A0AAN8X124</accession>